<feature type="compositionally biased region" description="Polar residues" evidence="1">
    <location>
        <begin position="740"/>
        <end position="752"/>
    </location>
</feature>
<feature type="compositionally biased region" description="Polar residues" evidence="1">
    <location>
        <begin position="1484"/>
        <end position="1494"/>
    </location>
</feature>
<dbReference type="SUPFAM" id="SSF52833">
    <property type="entry name" value="Thioredoxin-like"/>
    <property type="match status" value="1"/>
</dbReference>
<proteinExistence type="predicted"/>
<reference evidence="2" key="1">
    <citation type="submission" date="2023-03" db="EMBL/GenBank/DDBJ databases">
        <title>Mating type loci evolution in Malassezia.</title>
        <authorList>
            <person name="Coelho M.A."/>
        </authorList>
    </citation>
    <scope>NUCLEOTIDE SEQUENCE</scope>
    <source>
        <strain evidence="2">CBS 14135</strain>
    </source>
</reference>
<feature type="compositionally biased region" description="Basic and acidic residues" evidence="1">
    <location>
        <begin position="337"/>
        <end position="346"/>
    </location>
</feature>
<feature type="compositionally biased region" description="Low complexity" evidence="1">
    <location>
        <begin position="1076"/>
        <end position="1089"/>
    </location>
</feature>
<feature type="compositionally biased region" description="Low complexity" evidence="1">
    <location>
        <begin position="1102"/>
        <end position="1113"/>
    </location>
</feature>
<feature type="region of interest" description="Disordered" evidence="1">
    <location>
        <begin position="260"/>
        <end position="1125"/>
    </location>
</feature>
<feature type="compositionally biased region" description="Polar residues" evidence="1">
    <location>
        <begin position="1220"/>
        <end position="1229"/>
    </location>
</feature>
<feature type="compositionally biased region" description="Basic and acidic residues" evidence="1">
    <location>
        <begin position="1320"/>
        <end position="1337"/>
    </location>
</feature>
<feature type="region of interest" description="Disordered" evidence="1">
    <location>
        <begin position="1306"/>
        <end position="1774"/>
    </location>
</feature>
<feature type="compositionally biased region" description="Polar residues" evidence="1">
    <location>
        <begin position="302"/>
        <end position="316"/>
    </location>
</feature>
<feature type="compositionally biased region" description="Basic and acidic residues" evidence="1">
    <location>
        <begin position="1516"/>
        <end position="1541"/>
    </location>
</feature>
<accession>A0AAF0DTC1</accession>
<feature type="compositionally biased region" description="Polar residues" evidence="1">
    <location>
        <begin position="1036"/>
        <end position="1053"/>
    </location>
</feature>
<feature type="compositionally biased region" description="Basic and acidic residues" evidence="1">
    <location>
        <begin position="1378"/>
        <end position="1392"/>
    </location>
</feature>
<dbReference type="Proteomes" id="UP001216638">
    <property type="component" value="Chromosome 2"/>
</dbReference>
<keyword evidence="3" id="KW-1185">Reference proteome</keyword>
<feature type="compositionally biased region" description="Basic residues" evidence="1">
    <location>
        <begin position="1114"/>
        <end position="1124"/>
    </location>
</feature>
<name>A0AAF0DTC1_9BASI</name>
<feature type="compositionally biased region" description="Basic and acidic residues" evidence="1">
    <location>
        <begin position="606"/>
        <end position="620"/>
    </location>
</feature>
<gene>
    <name evidence="2" type="ORF">MBRA1_001736</name>
</gene>
<feature type="compositionally biased region" description="Acidic residues" evidence="1">
    <location>
        <begin position="1468"/>
        <end position="1479"/>
    </location>
</feature>
<feature type="compositionally biased region" description="Polar residues" evidence="1">
    <location>
        <begin position="914"/>
        <end position="926"/>
    </location>
</feature>
<feature type="compositionally biased region" description="Low complexity" evidence="1">
    <location>
        <begin position="156"/>
        <end position="179"/>
    </location>
</feature>
<evidence type="ECO:0000313" key="3">
    <source>
        <dbReference type="Proteomes" id="UP001216638"/>
    </source>
</evidence>
<feature type="compositionally biased region" description="Low complexity" evidence="1">
    <location>
        <begin position="1014"/>
        <end position="1030"/>
    </location>
</feature>
<feature type="compositionally biased region" description="Basic and acidic residues" evidence="1">
    <location>
        <begin position="659"/>
        <end position="679"/>
    </location>
</feature>
<feature type="compositionally biased region" description="Polar residues" evidence="1">
    <location>
        <begin position="1456"/>
        <end position="1465"/>
    </location>
</feature>
<feature type="compositionally biased region" description="Polar residues" evidence="1">
    <location>
        <begin position="559"/>
        <end position="593"/>
    </location>
</feature>
<evidence type="ECO:0000313" key="2">
    <source>
        <dbReference type="EMBL" id="WFC95093.1"/>
    </source>
</evidence>
<feature type="compositionally biased region" description="Basic and acidic residues" evidence="1">
    <location>
        <begin position="1605"/>
        <end position="1619"/>
    </location>
</feature>
<feature type="compositionally biased region" description="Basic and acidic residues" evidence="1">
    <location>
        <begin position="1715"/>
        <end position="1725"/>
    </location>
</feature>
<feature type="compositionally biased region" description="Basic and acidic residues" evidence="1">
    <location>
        <begin position="480"/>
        <end position="489"/>
    </location>
</feature>
<feature type="compositionally biased region" description="Polar residues" evidence="1">
    <location>
        <begin position="1736"/>
        <end position="1750"/>
    </location>
</feature>
<feature type="compositionally biased region" description="Acidic residues" evidence="1">
    <location>
        <begin position="1558"/>
        <end position="1570"/>
    </location>
</feature>
<feature type="region of interest" description="Disordered" evidence="1">
    <location>
        <begin position="146"/>
        <end position="189"/>
    </location>
</feature>
<feature type="compositionally biased region" description="Basic and acidic residues" evidence="1">
    <location>
        <begin position="628"/>
        <end position="646"/>
    </location>
</feature>
<feature type="compositionally biased region" description="Low complexity" evidence="1">
    <location>
        <begin position="1665"/>
        <end position="1679"/>
    </location>
</feature>
<feature type="compositionally biased region" description="Basic and acidic residues" evidence="1">
    <location>
        <begin position="1257"/>
        <end position="1267"/>
    </location>
</feature>
<feature type="compositionally biased region" description="Polar residues" evidence="1">
    <location>
        <begin position="277"/>
        <end position="291"/>
    </location>
</feature>
<feature type="region of interest" description="Disordered" evidence="1">
    <location>
        <begin position="1211"/>
        <end position="1290"/>
    </location>
</feature>
<dbReference type="EMBL" id="CP119952">
    <property type="protein sequence ID" value="WFC95093.1"/>
    <property type="molecule type" value="Genomic_DNA"/>
</dbReference>
<organism evidence="2 3">
    <name type="scientific">Malassezia brasiliensis</name>
    <dbReference type="NCBI Taxonomy" id="1821822"/>
    <lineage>
        <taxon>Eukaryota</taxon>
        <taxon>Fungi</taxon>
        <taxon>Dikarya</taxon>
        <taxon>Basidiomycota</taxon>
        <taxon>Ustilaginomycotina</taxon>
        <taxon>Malasseziomycetes</taxon>
        <taxon>Malasseziales</taxon>
        <taxon>Malasseziaceae</taxon>
        <taxon>Malassezia</taxon>
    </lineage>
</organism>
<dbReference type="Gene3D" id="3.40.30.10">
    <property type="entry name" value="Glutaredoxin"/>
    <property type="match status" value="1"/>
</dbReference>
<dbReference type="InterPro" id="IPR036249">
    <property type="entry name" value="Thioredoxin-like_sf"/>
</dbReference>
<feature type="compositionally biased region" description="Polar residues" evidence="1">
    <location>
        <begin position="982"/>
        <end position="1008"/>
    </location>
</feature>
<protein>
    <submittedName>
        <fullName evidence="2">Uncharacterized protein</fullName>
    </submittedName>
</protein>
<feature type="compositionally biased region" description="Low complexity" evidence="1">
    <location>
        <begin position="1620"/>
        <end position="1638"/>
    </location>
</feature>
<sequence>MSAEVELFTTSILGNPIPFVFYDLASDDEAKRRWRRKARDPRIPGLLVRNEWVGSYEEFEEAVEYGELRQFLGVDTVAAPQPKPEMTVQSVGSGRERIPPAPTLMAIPAVASKTAYAEDADYMLSELLPQGTTISDADVDSLLKELEKPLKRTPRRTYTPSSRATQLSVSSSSNKSASSTEYARYEPGTRNLVEEAARAIGVEPKPRGPAPRIKLNRRPLQEILEERRARQAETENARRNDELFASLGLTDAQISNEDAEAFLRDGTIPEVQRKKTSSVSEAASIPQQPETNLRKASEPGDANQTQALDPAMTSSPVPDERKEGGFTAPDAGASEVKATDSPDATKDTALADEAAEPGPAVKEQTSSGAADVLEKSSEASATEDAPVSARKSLQERLRKTVHLAVNPAAPPGEADENAARGISRSADMPDDKQDETNAALSKDANEERVCDSIDISSATDAHDLVHVTESVPEATAVSRGLDEARDKSVSVESDANAKADISPKPSLAEETPDAVDESVKHVQLPEAEGAESAQERNDPAAEVEQGKASQELLPDSTGEEPSSQAPDQASMGTAGPTSSTELDTALQQGTIQLSDPAGDDLSSQIEHNRAMTVVEKERGESSLSPELEISKSDANDTLDDATRDANQDEVSPGSLSVNDAEHENEHVQDSVDERTDPSADQRVTQSEAASELPVAPTEESNRTANELIKSFDDVNLGESPALEEPLGTQMLAEEPGMEPSTANVQNVVSSDAQGIEDTSLDGTSQSSPLDHGLDEKLMPMEHHTLEQPLSSTDLAEEADLPQSDAEMQPAEGQTSASLASKMAELDVPVDHTRHTLEGPLSDAQLSKSDKGAVQVDHNDREVQQRSSEQSLVGGAEESLPEQTGDAVRPAQETVMEVAQNTPLPLSPENALSPAINSTATMPSQDESSLEDKTGKEVMSSEITSQSADAAIPAVSKVDTETAGTNEVSDLTEVPDKADVLQPNETESVSQSPQVDSADSPNEEQQTPEAVQEHSVGASTSPAATSSLAAVGADGSLPQTEPTRSTRADSSAQDVTEKPVSQGAVVPAVSRAMETETPFSSVEPSVSSEATADDLALSKADPTPSTYASTASTHHTSHTHFHQGHTHWNNEQDLDEAVLTAPRGPQATHLDDSATFDHFAASDGHVRDRLRGIQRSDSFQHGLRHLGHGATKEQERVALHQMLDRFSALEPPLQADPAVPRSTQTAASTDVSRHPLEQTLDAGASTRDANASASDLPEETRRAVEQLPHHASPSSDRRRVSTDASPEEERVAVHQVVDRFSALEPPLHVTASPQSPQPRAPDARHVSADASAEEERIAVHQVVDRFSGLEPPLHAMSSPRSSQPDEPDARHVPAGGSTEEERIAEHQVRDRFSALEPPLHADLGGEESSVTDRTPLAQDPLESARTAQHQGVDCSTALEPPQPESSDEPGDAPSSAAHPTSLSTGNEPESSEGEDDDDVPDLWVSNPSRASQALSRHSGVDSDWDAQASDVSGSVDEAVRVPVDLDKLGAAQRPDERDDVHPPESPSVHQSASSRTPDESESDYSQDEESADNTPEQIVLSDAPAPLTAPPRSQDAEGTTSSVDTLPERDTNTPKLEREAPASAATAGGLSGASPSTPTRSALAAKSSPPLTPQHAGDAPPMAASTDTPTTGSVRGTTTSKAPAEVSSPATVSGPTAAKCDAHLDAPPMPRTPSSEPRDMPNREADVPGTTPRRLPTSPQATSTHSPRSNASPSLRSLRTPTRRTPEIRNIAAVG</sequence>
<feature type="region of interest" description="Disordered" evidence="1">
    <location>
        <begin position="197"/>
        <end position="216"/>
    </location>
</feature>
<evidence type="ECO:0000256" key="1">
    <source>
        <dbReference type="SAM" id="MobiDB-lite"/>
    </source>
</evidence>
<feature type="compositionally biased region" description="Basic and acidic residues" evidence="1">
    <location>
        <begin position="1274"/>
        <end position="1290"/>
    </location>
</feature>
<feature type="compositionally biased region" description="Basic and acidic residues" evidence="1">
    <location>
        <begin position="771"/>
        <end position="785"/>
    </location>
</feature>